<dbReference type="InterPro" id="IPR018958">
    <property type="entry name" value="Knr4/Smi1-like_dom"/>
</dbReference>
<keyword evidence="3" id="KW-1185">Reference proteome</keyword>
<sequence>MSNFKHRIDEIAAVLVDRGVVTRRDLVGCSPSEIEEIEKDVGVPLPDSYREFLARMGRDMGDFYRGTDITYRWLPGMTQAARELVQEDEADIELPADAIAFMMHQGYQFMFIRASEGSDPPVYYYMEMSGEFARKADHLTEFLFRVAHDEW</sequence>
<dbReference type="KEGG" id="psl:Psta_2565"/>
<dbReference type="eggNOG" id="ENOG50328MF">
    <property type="taxonomic scope" value="Bacteria"/>
</dbReference>
<evidence type="ECO:0000313" key="3">
    <source>
        <dbReference type="Proteomes" id="UP000001887"/>
    </source>
</evidence>
<dbReference type="SUPFAM" id="SSF160631">
    <property type="entry name" value="SMI1/KNR4-like"/>
    <property type="match status" value="1"/>
</dbReference>
<protein>
    <recommendedName>
        <fullName evidence="1">Knr4/Smi1-like domain-containing protein</fullName>
    </recommendedName>
</protein>
<gene>
    <name evidence="2" type="ordered locus">Psta_2565</name>
</gene>
<dbReference type="SMART" id="SM00860">
    <property type="entry name" value="SMI1_KNR4"/>
    <property type="match status" value="1"/>
</dbReference>
<dbReference type="HOGENOM" id="CLU_135028_0_0_0"/>
<evidence type="ECO:0000259" key="1">
    <source>
        <dbReference type="SMART" id="SM00860"/>
    </source>
</evidence>
<proteinExistence type="predicted"/>
<evidence type="ECO:0000313" key="2">
    <source>
        <dbReference type="EMBL" id="ADB17234.1"/>
    </source>
</evidence>
<dbReference type="Pfam" id="PF09346">
    <property type="entry name" value="SMI1_KNR4"/>
    <property type="match status" value="1"/>
</dbReference>
<dbReference type="Gene3D" id="3.40.1580.10">
    <property type="entry name" value="SMI1/KNR4-like"/>
    <property type="match status" value="1"/>
</dbReference>
<dbReference type="AlphaFoldDB" id="D2R5Q2"/>
<dbReference type="OrthoDB" id="268612at2"/>
<name>D2R5Q2_PIRSD</name>
<organism evidence="2 3">
    <name type="scientific">Pirellula staleyi (strain ATCC 27377 / DSM 6068 / ICPB 4128)</name>
    <name type="common">Pirella staleyi</name>
    <dbReference type="NCBI Taxonomy" id="530564"/>
    <lineage>
        <taxon>Bacteria</taxon>
        <taxon>Pseudomonadati</taxon>
        <taxon>Planctomycetota</taxon>
        <taxon>Planctomycetia</taxon>
        <taxon>Pirellulales</taxon>
        <taxon>Pirellulaceae</taxon>
        <taxon>Pirellula</taxon>
    </lineage>
</organism>
<dbReference type="EMBL" id="CP001848">
    <property type="protein sequence ID" value="ADB17234.1"/>
    <property type="molecule type" value="Genomic_DNA"/>
</dbReference>
<accession>D2R5Q2</accession>
<reference evidence="2 3" key="1">
    <citation type="journal article" date="2009" name="Stand. Genomic Sci.">
        <title>Complete genome sequence of Pirellula staleyi type strain (ATCC 27377).</title>
        <authorList>
            <person name="Clum A."/>
            <person name="Tindall B.J."/>
            <person name="Sikorski J."/>
            <person name="Ivanova N."/>
            <person name="Mavrommatis K."/>
            <person name="Lucas S."/>
            <person name="Glavina del Rio T."/>
            <person name="Nolan M."/>
            <person name="Chen F."/>
            <person name="Tice H."/>
            <person name="Pitluck S."/>
            <person name="Cheng J.F."/>
            <person name="Chertkov O."/>
            <person name="Brettin T."/>
            <person name="Han C."/>
            <person name="Detter J.C."/>
            <person name="Kuske C."/>
            <person name="Bruce D."/>
            <person name="Goodwin L."/>
            <person name="Ovchinikova G."/>
            <person name="Pati A."/>
            <person name="Mikhailova N."/>
            <person name="Chen A."/>
            <person name="Palaniappan K."/>
            <person name="Land M."/>
            <person name="Hauser L."/>
            <person name="Chang Y.J."/>
            <person name="Jeffries C.D."/>
            <person name="Chain P."/>
            <person name="Rohde M."/>
            <person name="Goker M."/>
            <person name="Bristow J."/>
            <person name="Eisen J.A."/>
            <person name="Markowitz V."/>
            <person name="Hugenholtz P."/>
            <person name="Kyrpides N.C."/>
            <person name="Klenk H.P."/>
            <person name="Lapidus A."/>
        </authorList>
    </citation>
    <scope>NUCLEOTIDE SEQUENCE [LARGE SCALE GENOMIC DNA]</scope>
    <source>
        <strain evidence="3">ATCC 27377 / DSM 6068 / ICPB 4128</strain>
    </source>
</reference>
<dbReference type="InterPro" id="IPR037883">
    <property type="entry name" value="Knr4/Smi1-like_sf"/>
</dbReference>
<dbReference type="STRING" id="530564.Psta_2565"/>
<dbReference type="Proteomes" id="UP000001887">
    <property type="component" value="Chromosome"/>
</dbReference>
<feature type="domain" description="Knr4/Smi1-like" evidence="1">
    <location>
        <begin position="28"/>
        <end position="145"/>
    </location>
</feature>